<dbReference type="InterPro" id="IPR045257">
    <property type="entry name" value="E2/Pdx1"/>
</dbReference>
<dbReference type="InterPro" id="IPR004167">
    <property type="entry name" value="PSBD"/>
</dbReference>
<dbReference type="Pfam" id="PF02817">
    <property type="entry name" value="E3_binding"/>
    <property type="match status" value="1"/>
</dbReference>
<protein>
    <recommendedName>
        <fullName evidence="4">Dihydrolipoamide acetyltransferase component of pyruvate dehydrogenase complex</fullName>
        <ecNumber evidence="4">2.3.1.-</ecNumber>
    </recommendedName>
</protein>
<dbReference type="InterPro" id="IPR000089">
    <property type="entry name" value="Biotin_lipoyl"/>
</dbReference>
<evidence type="ECO:0000256" key="2">
    <source>
        <dbReference type="ARBA" id="ARBA00007317"/>
    </source>
</evidence>
<dbReference type="GO" id="GO:0004742">
    <property type="term" value="F:dihydrolipoyllysine-residue acetyltransferase activity"/>
    <property type="evidence" value="ECO:0007669"/>
    <property type="project" value="TreeGrafter"/>
</dbReference>
<dbReference type="GO" id="GO:0006086">
    <property type="term" value="P:pyruvate decarboxylation to acetyl-CoA"/>
    <property type="evidence" value="ECO:0007669"/>
    <property type="project" value="InterPro"/>
</dbReference>
<dbReference type="Pfam" id="PF00364">
    <property type="entry name" value="Biotin_lipoyl"/>
    <property type="match status" value="1"/>
</dbReference>
<dbReference type="CDD" id="cd06849">
    <property type="entry name" value="lipoyl_domain"/>
    <property type="match status" value="1"/>
</dbReference>
<keyword evidence="4" id="KW-0012">Acyltransferase</keyword>
<dbReference type="SUPFAM" id="SSF51230">
    <property type="entry name" value="Single hybrid motif"/>
    <property type="match status" value="1"/>
</dbReference>
<dbReference type="EMBL" id="CP017708">
    <property type="protein sequence ID" value="AOY79424.1"/>
    <property type="molecule type" value="Genomic_DNA"/>
</dbReference>
<proteinExistence type="inferred from homology"/>
<dbReference type="EC" id="2.3.1.-" evidence="4"/>
<evidence type="ECO:0000259" key="6">
    <source>
        <dbReference type="PROSITE" id="PS50968"/>
    </source>
</evidence>
<dbReference type="PANTHER" id="PTHR23151:SF75">
    <property type="entry name" value="DIHYDROLIPOYLLYSINE-RESIDUE ACETYLTRANSFERASE COMPONENT 5 OF PYRUVATE DEHYDROGENASE COMPLEX, CHLOROPLASTIC"/>
    <property type="match status" value="1"/>
</dbReference>
<dbReference type="Gene3D" id="3.30.559.10">
    <property type="entry name" value="Chloramphenicol acetyltransferase-like domain"/>
    <property type="match status" value="1"/>
</dbReference>
<dbReference type="GO" id="GO:0045254">
    <property type="term" value="C:pyruvate dehydrogenase complex"/>
    <property type="evidence" value="ECO:0007669"/>
    <property type="project" value="InterPro"/>
</dbReference>
<keyword evidence="3 4" id="KW-0450">Lipoyl</keyword>
<dbReference type="Pfam" id="PF00198">
    <property type="entry name" value="2-oxoacid_dh"/>
    <property type="match status" value="1"/>
</dbReference>
<feature type="domain" description="Peripheral subunit-binding (PSBD)" evidence="7">
    <location>
        <begin position="132"/>
        <end position="169"/>
    </location>
</feature>
<dbReference type="InterPro" id="IPR011053">
    <property type="entry name" value="Single_hybrid_motif"/>
</dbReference>
<dbReference type="Proteomes" id="UP000176944">
    <property type="component" value="Chromosome"/>
</dbReference>
<evidence type="ECO:0000256" key="3">
    <source>
        <dbReference type="ARBA" id="ARBA00022823"/>
    </source>
</evidence>
<keyword evidence="4" id="KW-0808">Transferase</keyword>
<dbReference type="PROSITE" id="PS50968">
    <property type="entry name" value="BIOTINYL_LIPOYL"/>
    <property type="match status" value="1"/>
</dbReference>
<dbReference type="InterPro" id="IPR003016">
    <property type="entry name" value="2-oxoA_DH_lipoyl-BS"/>
</dbReference>
<evidence type="ECO:0000256" key="1">
    <source>
        <dbReference type="ARBA" id="ARBA00001938"/>
    </source>
</evidence>
<dbReference type="PROSITE" id="PS51826">
    <property type="entry name" value="PSBD"/>
    <property type="match status" value="1"/>
</dbReference>
<dbReference type="InterPro" id="IPR023213">
    <property type="entry name" value="CAT-like_dom_sf"/>
</dbReference>
<evidence type="ECO:0000313" key="8">
    <source>
        <dbReference type="EMBL" id="AOY79424.1"/>
    </source>
</evidence>
<feature type="region of interest" description="Disordered" evidence="5">
    <location>
        <begin position="86"/>
        <end position="136"/>
    </location>
</feature>
<dbReference type="PROSITE" id="PS00189">
    <property type="entry name" value="LIPOYL"/>
    <property type="match status" value="1"/>
</dbReference>
<dbReference type="FunFam" id="2.40.50.100:FF:000010">
    <property type="entry name" value="Acetyltransferase component of pyruvate dehydrogenase complex"/>
    <property type="match status" value="1"/>
</dbReference>
<dbReference type="PANTHER" id="PTHR23151">
    <property type="entry name" value="DIHYDROLIPOAMIDE ACETYL/SUCCINYL-TRANSFERASE-RELATED"/>
    <property type="match status" value="1"/>
</dbReference>
<comment type="similarity">
    <text evidence="2 4">Belongs to the 2-oxoacid dehydrogenase family.</text>
</comment>
<comment type="cofactor">
    <cofactor evidence="1 4">
        <name>(R)-lipoate</name>
        <dbReference type="ChEBI" id="CHEBI:83088"/>
    </cofactor>
</comment>
<evidence type="ECO:0000256" key="4">
    <source>
        <dbReference type="RuleBase" id="RU003423"/>
    </source>
</evidence>
<evidence type="ECO:0000313" key="9">
    <source>
        <dbReference type="Proteomes" id="UP000176944"/>
    </source>
</evidence>
<feature type="compositionally biased region" description="Low complexity" evidence="5">
    <location>
        <begin position="86"/>
        <end position="110"/>
    </location>
</feature>
<dbReference type="Gene3D" id="4.10.320.10">
    <property type="entry name" value="E3-binding domain"/>
    <property type="match status" value="1"/>
</dbReference>
<feature type="domain" description="Lipoyl-binding" evidence="6">
    <location>
        <begin position="2"/>
        <end position="77"/>
    </location>
</feature>
<dbReference type="Gene3D" id="2.40.50.100">
    <property type="match status" value="1"/>
</dbReference>
<gene>
    <name evidence="8" type="ORF">BJP36_05315</name>
</gene>
<accession>A0A1D9FVX7</accession>
<evidence type="ECO:0000259" key="7">
    <source>
        <dbReference type="PROSITE" id="PS51826"/>
    </source>
</evidence>
<dbReference type="AlphaFoldDB" id="A0A1D9FVX7"/>
<reference evidence="9" key="1">
    <citation type="submission" date="2016-10" db="EMBL/GenBank/DDBJ databases">
        <title>Comparative genomics uncovers the prolific and rare metabolic potential of the cyanobacterial genus Moorea.</title>
        <authorList>
            <person name="Leao T."/>
            <person name="Castelao G."/>
            <person name="Korobeynikov A."/>
            <person name="Monroe E.A."/>
            <person name="Podell S."/>
            <person name="Glukhov E."/>
            <person name="Allen E."/>
            <person name="Gerwick W.H."/>
            <person name="Gerwick L."/>
        </authorList>
    </citation>
    <scope>NUCLEOTIDE SEQUENCE [LARGE SCALE GENOMIC DNA]</scope>
    <source>
        <strain evidence="9">JHB</strain>
    </source>
</reference>
<dbReference type="InterPro" id="IPR036625">
    <property type="entry name" value="E3-bd_dom_sf"/>
</dbReference>
<dbReference type="InterPro" id="IPR001078">
    <property type="entry name" value="2-oxoacid_DH_actylTfrase"/>
</dbReference>
<dbReference type="SUPFAM" id="SSF47005">
    <property type="entry name" value="Peripheral subunit-binding domain of 2-oxo acid dehydrogenase complex"/>
    <property type="match status" value="1"/>
</dbReference>
<name>A0A1D9FVX7_MOOP1</name>
<organism evidence="8 9">
    <name type="scientific">Moorena producens (strain JHB)</name>
    <dbReference type="NCBI Taxonomy" id="1454205"/>
    <lineage>
        <taxon>Bacteria</taxon>
        <taxon>Bacillati</taxon>
        <taxon>Cyanobacteriota</taxon>
        <taxon>Cyanophyceae</taxon>
        <taxon>Coleofasciculales</taxon>
        <taxon>Coleofasciculaceae</taxon>
        <taxon>Moorena</taxon>
    </lineage>
</organism>
<dbReference type="SUPFAM" id="SSF52777">
    <property type="entry name" value="CoA-dependent acyltransferases"/>
    <property type="match status" value="1"/>
</dbReference>
<sequence length="436" mass="46202">MIHEVFMPALSSTMTEGKIVSWEKSPGDKVEKGETVVVVESDKADMDVESFYEGYLATITVSAGDSAPVGAPIALIAETEAEIEAAKQQAAQSTPATDTATPQQATASTPEPVQTAPAAIADTPSRRNGRIIASPRARKLAKELRVDLNTLRGSGPHGRIVAEDVEAAAGKVSTPPAPVTTTPAAPPTPAVMPTPTPATMPAPLPAPPAAVPLGEVVPFNTLQNAVVRNMMVSLQVPTFRVGYTITTDELDKLYKKIKPKGVTMTGLLAKAVAVTLQKHPLVNASYTERGIQYHSSINVAVAVAMADGGLITPVLRHAEQLDIYSLSRTWKDLVDRARTKQLQPEEYNSGTFTLSNLGMFGVDRFDAILPPGQGSILAIGASRPTVVATPDGMMGVKRQMQVNITCDHRIIYGTDAAAFLQDLAKLIETDPQSLTL</sequence>
<evidence type="ECO:0000256" key="5">
    <source>
        <dbReference type="SAM" id="MobiDB-lite"/>
    </source>
</evidence>